<dbReference type="InterPro" id="IPR002347">
    <property type="entry name" value="SDR_fam"/>
</dbReference>
<organism evidence="2 3">
    <name type="scientific">Lepraria finkii</name>
    <dbReference type="NCBI Taxonomy" id="1340010"/>
    <lineage>
        <taxon>Eukaryota</taxon>
        <taxon>Fungi</taxon>
        <taxon>Dikarya</taxon>
        <taxon>Ascomycota</taxon>
        <taxon>Pezizomycotina</taxon>
        <taxon>Lecanoromycetes</taxon>
        <taxon>OSLEUM clade</taxon>
        <taxon>Lecanoromycetidae</taxon>
        <taxon>Lecanorales</taxon>
        <taxon>Lecanorineae</taxon>
        <taxon>Stereocaulaceae</taxon>
        <taxon>Lepraria</taxon>
    </lineage>
</organism>
<dbReference type="PRINTS" id="PR00081">
    <property type="entry name" value="GDHRDH"/>
</dbReference>
<evidence type="ECO:0000313" key="3">
    <source>
        <dbReference type="Proteomes" id="UP001590951"/>
    </source>
</evidence>
<dbReference type="PANTHER" id="PTHR43544:SF32">
    <property type="entry name" value="CHAIN DEHYDROGENASE, PUTATIVE (AFU_ORTHOLOGUE AFUA_5G01530)-RELATED"/>
    <property type="match status" value="1"/>
</dbReference>
<name>A0ABR4B194_9LECA</name>
<dbReference type="Pfam" id="PF00106">
    <property type="entry name" value="adh_short"/>
    <property type="match status" value="1"/>
</dbReference>
<gene>
    <name evidence="2" type="ORF">ABVK25_008038</name>
</gene>
<dbReference type="PANTHER" id="PTHR43544">
    <property type="entry name" value="SHORT-CHAIN DEHYDROGENASE/REDUCTASE"/>
    <property type="match status" value="1"/>
</dbReference>
<evidence type="ECO:0008006" key="4">
    <source>
        <dbReference type="Google" id="ProtNLM"/>
    </source>
</evidence>
<sequence>MSSTIVLITGANSGIGFATAKVIACASEVFHVIIASRSLEKAKSAMSEIEAAGIKGHLSTLQLDVTDERSIEQAVALVTQKFGRLDVLVNNAGVGSREPDVKSRFQRCMDTNVIGPVLVSAAFRPLLLKSQKPYSIYVSSVMGSMAKSSDPNSPTYRGMPNGEAYRASKAALNMVALQESIVFSSTALKVFAVCPGFVRSNLRGPSEEARSGWGKAGDPQVSGETILSVIQGERDADVGRFVHADGVYPW</sequence>
<dbReference type="InterPro" id="IPR036291">
    <property type="entry name" value="NAD(P)-bd_dom_sf"/>
</dbReference>
<dbReference type="InterPro" id="IPR051468">
    <property type="entry name" value="Fungal_SecMetab_SDRs"/>
</dbReference>
<dbReference type="SUPFAM" id="SSF51735">
    <property type="entry name" value="NAD(P)-binding Rossmann-fold domains"/>
    <property type="match status" value="1"/>
</dbReference>
<comment type="similarity">
    <text evidence="1">Belongs to the short-chain dehydrogenases/reductases (SDR) family.</text>
</comment>
<comment type="caution">
    <text evidence="2">The sequence shown here is derived from an EMBL/GenBank/DDBJ whole genome shotgun (WGS) entry which is preliminary data.</text>
</comment>
<protein>
    <recommendedName>
        <fullName evidence="4">Short chain dehydrogenase</fullName>
    </recommendedName>
</protein>
<evidence type="ECO:0000313" key="2">
    <source>
        <dbReference type="EMBL" id="KAL2051624.1"/>
    </source>
</evidence>
<reference evidence="2 3" key="1">
    <citation type="submission" date="2024-09" db="EMBL/GenBank/DDBJ databases">
        <title>Rethinking Asexuality: The Enigmatic Case of Functional Sexual Genes in Lepraria (Stereocaulaceae).</title>
        <authorList>
            <person name="Doellman M."/>
            <person name="Sun Y."/>
            <person name="Barcenas-Pena A."/>
            <person name="Lumbsch H.T."/>
            <person name="Grewe F."/>
        </authorList>
    </citation>
    <scope>NUCLEOTIDE SEQUENCE [LARGE SCALE GENOMIC DNA]</scope>
    <source>
        <strain evidence="2 3">Grewe 0041</strain>
    </source>
</reference>
<dbReference type="Proteomes" id="UP001590951">
    <property type="component" value="Unassembled WGS sequence"/>
</dbReference>
<dbReference type="EMBL" id="JBHFEH010000033">
    <property type="protein sequence ID" value="KAL2051624.1"/>
    <property type="molecule type" value="Genomic_DNA"/>
</dbReference>
<evidence type="ECO:0000256" key="1">
    <source>
        <dbReference type="ARBA" id="ARBA00006484"/>
    </source>
</evidence>
<accession>A0ABR4B194</accession>
<keyword evidence="3" id="KW-1185">Reference proteome</keyword>
<proteinExistence type="inferred from homology"/>
<dbReference type="Gene3D" id="3.40.50.720">
    <property type="entry name" value="NAD(P)-binding Rossmann-like Domain"/>
    <property type="match status" value="1"/>
</dbReference>